<gene>
    <name evidence="1" type="ORF">SAMN05444371_0952</name>
</gene>
<evidence type="ECO:0000313" key="1">
    <source>
        <dbReference type="EMBL" id="SHK04712.1"/>
    </source>
</evidence>
<name>A0A1M6PA25_9FLAO</name>
<protein>
    <submittedName>
        <fullName evidence="1">Uncharacterized protein</fullName>
    </submittedName>
</protein>
<organism evidence="1 2">
    <name type="scientific">Epilithonimonas mollis</name>
    <dbReference type="NCBI Taxonomy" id="216903"/>
    <lineage>
        <taxon>Bacteria</taxon>
        <taxon>Pseudomonadati</taxon>
        <taxon>Bacteroidota</taxon>
        <taxon>Flavobacteriia</taxon>
        <taxon>Flavobacteriales</taxon>
        <taxon>Weeksellaceae</taxon>
        <taxon>Chryseobacterium group</taxon>
        <taxon>Epilithonimonas</taxon>
    </lineage>
</organism>
<dbReference type="AlphaFoldDB" id="A0A1M6PA25"/>
<sequence>MRLGKIEATKNPLTMNKRAKTQMMKKIINALLHLQYNFRYKNRTNFIINNKKDYFFFTKVYFFDYCQKYSKNIIFYI</sequence>
<dbReference type="STRING" id="216903.SAMN05444371_0952"/>
<dbReference type="Proteomes" id="UP000184498">
    <property type="component" value="Unassembled WGS sequence"/>
</dbReference>
<dbReference type="EMBL" id="FRAM01000001">
    <property type="protein sequence ID" value="SHK04712.1"/>
    <property type="molecule type" value="Genomic_DNA"/>
</dbReference>
<accession>A0A1M6PA25</accession>
<reference evidence="2" key="1">
    <citation type="submission" date="2016-11" db="EMBL/GenBank/DDBJ databases">
        <authorList>
            <person name="Varghese N."/>
            <person name="Submissions S."/>
        </authorList>
    </citation>
    <scope>NUCLEOTIDE SEQUENCE [LARGE SCALE GENOMIC DNA]</scope>
    <source>
        <strain evidence="2">DSM 18016</strain>
    </source>
</reference>
<evidence type="ECO:0000313" key="2">
    <source>
        <dbReference type="Proteomes" id="UP000184498"/>
    </source>
</evidence>
<keyword evidence="2" id="KW-1185">Reference proteome</keyword>
<proteinExistence type="predicted"/>